<evidence type="ECO:0000256" key="1">
    <source>
        <dbReference type="ARBA" id="ARBA00003029"/>
    </source>
</evidence>
<gene>
    <name evidence="12" type="ORF">C9374_000661</name>
</gene>
<keyword evidence="10" id="KW-0175">Coiled coil</keyword>
<comment type="function">
    <text evidence="1">Component of the nexin-dynein regulatory complex (N-DRC), a key regulator of ciliary/flagellar motility which maintains the alignment and integrity of the distal axoneme and regulates microtubule sliding in motile axonemes.</text>
</comment>
<keyword evidence="9" id="KW-0966">Cell projection</keyword>
<sequence length="415" mass="49278">MNQKLTDERERIIKVLNEHLYQTRILQFLPQYYPQLSDEAKQVLIPESSTLGKYLHELYEHEGVLESKIKEYLHTDIPEWSTKIKKTFMQICKVLSQNNFAVDQTNPTKQDEGLERFVYIMKEMVNIYSDKLHTTKEEEQVMNDQKNEKAAREKKSNADLKALQRELAGVRSSREKEVSAREETLKKLEEELVALKLSTNSQREEFNSVLKNREDLAESKFKKFEEMLKDQIKQCEMLLSELKLDHHKDENDMKLDRLTSEQQVYDFVTKYDNFMSEHTVKYNTLVQDYNRDQKRVVFLENAIAVMEEEKRKRNEERERKRKEKERVERFKVHTRYQRLWRRAYRLVFLTNYENINEKVQKAKEGKNSLNATQDPANQSTNAGKPSDSKKTTSGKPADSRSRTTPSTNRSGSQRR</sequence>
<evidence type="ECO:0000256" key="7">
    <source>
        <dbReference type="ARBA" id="ARBA00023069"/>
    </source>
</evidence>
<evidence type="ECO:0000256" key="11">
    <source>
        <dbReference type="SAM" id="MobiDB-lite"/>
    </source>
</evidence>
<reference evidence="12 13" key="1">
    <citation type="journal article" date="2018" name="BMC Genomics">
        <title>The genome of Naegleria lovaniensis, the basis for a comparative approach to unravel pathogenicity factors of the human pathogenic amoeba N. fowleri.</title>
        <authorList>
            <person name="Liechti N."/>
            <person name="Schurch N."/>
            <person name="Bruggmann R."/>
            <person name="Wittwer M."/>
        </authorList>
    </citation>
    <scope>NUCLEOTIDE SEQUENCE [LARGE SCALE GENOMIC DNA]</scope>
    <source>
        <strain evidence="12 13">ATCC 30569</strain>
    </source>
</reference>
<keyword evidence="7" id="KW-0969">Cilium</keyword>
<feature type="coiled-coil region" evidence="10">
    <location>
        <begin position="289"/>
        <end position="327"/>
    </location>
</feature>
<comment type="similarity">
    <text evidence="3">Belongs to the DRC10 family.</text>
</comment>
<feature type="compositionally biased region" description="Polar residues" evidence="11">
    <location>
        <begin position="367"/>
        <end position="383"/>
    </location>
</feature>
<evidence type="ECO:0000313" key="13">
    <source>
        <dbReference type="Proteomes" id="UP000816034"/>
    </source>
</evidence>
<feature type="compositionally biased region" description="Low complexity" evidence="11">
    <location>
        <begin position="402"/>
        <end position="415"/>
    </location>
</feature>
<evidence type="ECO:0000256" key="6">
    <source>
        <dbReference type="ARBA" id="ARBA00022846"/>
    </source>
</evidence>
<evidence type="ECO:0000256" key="2">
    <source>
        <dbReference type="ARBA" id="ARBA00004611"/>
    </source>
</evidence>
<protein>
    <recommendedName>
        <fullName evidence="4">Dynein regulatory complex protein 10</fullName>
    </recommendedName>
</protein>
<evidence type="ECO:0000256" key="9">
    <source>
        <dbReference type="ARBA" id="ARBA00023273"/>
    </source>
</evidence>
<organism evidence="12 13">
    <name type="scientific">Naegleria lovaniensis</name>
    <name type="common">Amoeba</name>
    <dbReference type="NCBI Taxonomy" id="51637"/>
    <lineage>
        <taxon>Eukaryota</taxon>
        <taxon>Discoba</taxon>
        <taxon>Heterolobosea</taxon>
        <taxon>Tetramitia</taxon>
        <taxon>Eutetramitia</taxon>
        <taxon>Vahlkampfiidae</taxon>
        <taxon>Naegleria</taxon>
    </lineage>
</organism>
<dbReference type="RefSeq" id="XP_044552489.1">
    <property type="nucleotide sequence ID" value="XM_044696489.1"/>
</dbReference>
<feature type="coiled-coil region" evidence="10">
    <location>
        <begin position="146"/>
        <end position="245"/>
    </location>
</feature>
<keyword evidence="13" id="KW-1185">Reference proteome</keyword>
<dbReference type="EMBL" id="PYSW02000010">
    <property type="protein sequence ID" value="KAG2388497.1"/>
    <property type="molecule type" value="Genomic_DNA"/>
</dbReference>
<comment type="subcellular location">
    <subcellularLocation>
        <location evidence="2">Cytoplasm</location>
        <location evidence="2">Cytoskeleton</location>
        <location evidence="2">Flagellum axoneme</location>
    </subcellularLocation>
</comment>
<evidence type="ECO:0000313" key="12">
    <source>
        <dbReference type="EMBL" id="KAG2388497.1"/>
    </source>
</evidence>
<comment type="caution">
    <text evidence="12">The sequence shown here is derived from an EMBL/GenBank/DDBJ whole genome shotgun (WGS) entry which is preliminary data.</text>
</comment>
<evidence type="ECO:0000256" key="5">
    <source>
        <dbReference type="ARBA" id="ARBA00022490"/>
    </source>
</evidence>
<name>A0AA88KT85_NAELO</name>
<evidence type="ECO:0000256" key="3">
    <source>
        <dbReference type="ARBA" id="ARBA00009071"/>
    </source>
</evidence>
<evidence type="ECO:0000256" key="10">
    <source>
        <dbReference type="SAM" id="Coils"/>
    </source>
</evidence>
<dbReference type="Proteomes" id="UP000816034">
    <property type="component" value="Unassembled WGS sequence"/>
</dbReference>
<evidence type="ECO:0000256" key="8">
    <source>
        <dbReference type="ARBA" id="ARBA00023212"/>
    </source>
</evidence>
<proteinExistence type="inferred from homology"/>
<feature type="region of interest" description="Disordered" evidence="11">
    <location>
        <begin position="364"/>
        <end position="415"/>
    </location>
</feature>
<evidence type="ECO:0000256" key="4">
    <source>
        <dbReference type="ARBA" id="ARBA00021752"/>
    </source>
</evidence>
<keyword evidence="8" id="KW-0206">Cytoskeleton</keyword>
<dbReference type="InterPro" id="IPR042815">
    <property type="entry name" value="DRC10"/>
</dbReference>
<dbReference type="AlphaFoldDB" id="A0AA88KT85"/>
<dbReference type="GeneID" id="68093123"/>
<dbReference type="PANTHER" id="PTHR31598">
    <property type="entry name" value="IQ DOMAIN-CONTAINING PROTEIN D"/>
    <property type="match status" value="1"/>
</dbReference>
<keyword evidence="6" id="KW-0282">Flagellum</keyword>
<keyword evidence="5" id="KW-0963">Cytoplasm</keyword>
<accession>A0AA88KT85</accession>
<dbReference type="PANTHER" id="PTHR31598:SF1">
    <property type="entry name" value="DYNEIN REGULATORY COMPLEX PROTEIN 10"/>
    <property type="match status" value="1"/>
</dbReference>